<dbReference type="Gene3D" id="3.40.605.10">
    <property type="entry name" value="Aldehyde Dehydrogenase, Chain A, domain 1"/>
    <property type="match status" value="1"/>
</dbReference>
<evidence type="ECO:0000313" key="8">
    <source>
        <dbReference type="Proteomes" id="UP000318050"/>
    </source>
</evidence>
<evidence type="ECO:0000256" key="4">
    <source>
        <dbReference type="PIRNR" id="PIRNR036492"/>
    </source>
</evidence>
<dbReference type="InterPro" id="IPR016160">
    <property type="entry name" value="Ald_DH_CS_CYS"/>
</dbReference>
<keyword evidence="2 4" id="KW-0560">Oxidoreductase</keyword>
<comment type="similarity">
    <text evidence="1 4">Belongs to the aldehyde dehydrogenase family.</text>
</comment>
<dbReference type="GO" id="GO:0005737">
    <property type="term" value="C:cytoplasm"/>
    <property type="evidence" value="ECO:0007669"/>
    <property type="project" value="TreeGrafter"/>
</dbReference>
<dbReference type="PROSITE" id="PS00070">
    <property type="entry name" value="ALDEHYDE_DEHYDR_CYS"/>
    <property type="match status" value="1"/>
</dbReference>
<sequence>MSSDTLAPIRGPGPDSADTLRALLERQRSAQIQAGAPSAATRIDRLNRCVDLLLSNTKEITQALAQDFGTRSTEVSLLMDLAGPLAALKFARRNVTRWMKPERRWTSPWILSLLGAKATLHYQPKGVVGIVSPWNVPFHLVFAPLAGVLAAGNRAMIKPSELTPATSSLMEQLVANAFSPDEVVVCTGGPDIAKAFSHLPFDHLVFTGGGAIARDVMRAAAENLVPLTLELGGKCPAIVSSTADISLAARRIMNGKLLNAGQTCLAPDYVLVQKDKLSAFVQEAAAAVRQFFPTLRDNPDYGSIISDRHASRLRGYIADARTSGATVLELVPPGEAPLPPLSRKIAPTLIVNPSQDMAVLREEIFGPILPILPYKDLDDAIQYINQRERPLGLYWFGMDVSEQKAVLANTTSGGVTINDVLYHVAQDELPFGGTGGSGFGVYGGREGFLEFSHRKAVYQQLGRDIAPLRALRPPYGRGIRAYLASQIK</sequence>
<evidence type="ECO:0000256" key="1">
    <source>
        <dbReference type="ARBA" id="ARBA00009986"/>
    </source>
</evidence>
<dbReference type="SUPFAM" id="SSF53720">
    <property type="entry name" value="ALDH-like"/>
    <property type="match status" value="1"/>
</dbReference>
<dbReference type="InterPro" id="IPR016162">
    <property type="entry name" value="Ald_DH_N"/>
</dbReference>
<feature type="active site" evidence="5">
    <location>
        <position position="230"/>
    </location>
</feature>
<protein>
    <recommendedName>
        <fullName evidence="4">Aldehyde dehydrogenase</fullName>
    </recommendedName>
</protein>
<dbReference type="Proteomes" id="UP000318050">
    <property type="component" value="Unassembled WGS sequence"/>
</dbReference>
<evidence type="ECO:0000256" key="2">
    <source>
        <dbReference type="ARBA" id="ARBA00023002"/>
    </source>
</evidence>
<dbReference type="PANTHER" id="PTHR43570">
    <property type="entry name" value="ALDEHYDE DEHYDROGENASE"/>
    <property type="match status" value="1"/>
</dbReference>
<dbReference type="InterPro" id="IPR016161">
    <property type="entry name" value="Ald_DH/histidinol_DH"/>
</dbReference>
<feature type="active site" evidence="5">
    <location>
        <position position="264"/>
    </location>
</feature>
<dbReference type="AlphaFoldDB" id="A0A560I054"/>
<evidence type="ECO:0000313" key="7">
    <source>
        <dbReference type="EMBL" id="TWB50634.1"/>
    </source>
</evidence>
<dbReference type="Gene3D" id="3.40.309.10">
    <property type="entry name" value="Aldehyde Dehydrogenase, Chain A, domain 2"/>
    <property type="match status" value="1"/>
</dbReference>
<evidence type="ECO:0000256" key="3">
    <source>
        <dbReference type="ARBA" id="ARBA00023027"/>
    </source>
</evidence>
<name>A0A560I054_9PROT</name>
<feature type="domain" description="Aldehyde dehydrogenase" evidence="6">
    <location>
        <begin position="20"/>
        <end position="457"/>
    </location>
</feature>
<reference evidence="7 8" key="1">
    <citation type="submission" date="2019-06" db="EMBL/GenBank/DDBJ databases">
        <title>Genomic Encyclopedia of Type Strains, Phase IV (KMG-V): Genome sequencing to study the core and pangenomes of soil and plant-associated prokaryotes.</title>
        <authorList>
            <person name="Whitman W."/>
        </authorList>
    </citation>
    <scope>NUCLEOTIDE SEQUENCE [LARGE SCALE GENOMIC DNA]</scope>
    <source>
        <strain evidence="7 8">BR 11140</strain>
    </source>
</reference>
<dbReference type="GO" id="GO:0006081">
    <property type="term" value="P:aldehyde metabolic process"/>
    <property type="evidence" value="ECO:0007669"/>
    <property type="project" value="InterPro"/>
</dbReference>
<comment type="caution">
    <text evidence="7">The sequence shown here is derived from an EMBL/GenBank/DDBJ whole genome shotgun (WGS) entry which is preliminary data.</text>
</comment>
<proteinExistence type="inferred from homology"/>
<organism evidence="7 8">
    <name type="scientific">Nitrospirillum amazonense</name>
    <dbReference type="NCBI Taxonomy" id="28077"/>
    <lineage>
        <taxon>Bacteria</taxon>
        <taxon>Pseudomonadati</taxon>
        <taxon>Pseudomonadota</taxon>
        <taxon>Alphaproteobacteria</taxon>
        <taxon>Rhodospirillales</taxon>
        <taxon>Azospirillaceae</taxon>
        <taxon>Nitrospirillum</taxon>
    </lineage>
</organism>
<dbReference type="InterPro" id="IPR016163">
    <property type="entry name" value="Ald_DH_C"/>
</dbReference>
<dbReference type="InterPro" id="IPR015590">
    <property type="entry name" value="Aldehyde_DH_dom"/>
</dbReference>
<keyword evidence="3" id="KW-0520">NAD</keyword>
<dbReference type="CDD" id="cd07133">
    <property type="entry name" value="ALDH_CALDH_CalB"/>
    <property type="match status" value="1"/>
</dbReference>
<accession>A0A560I054</accession>
<gene>
    <name evidence="7" type="ORF">FBZ92_12352</name>
</gene>
<dbReference type="PANTHER" id="PTHR43570:SF20">
    <property type="entry name" value="ALDEHYDE DEHYDROGENASE ALDX-RELATED"/>
    <property type="match status" value="1"/>
</dbReference>
<dbReference type="Pfam" id="PF00171">
    <property type="entry name" value="Aldedh"/>
    <property type="match status" value="1"/>
</dbReference>
<evidence type="ECO:0000256" key="5">
    <source>
        <dbReference type="PIRSR" id="PIRSR036492-1"/>
    </source>
</evidence>
<dbReference type="OrthoDB" id="9812625at2"/>
<dbReference type="GO" id="GO:0004029">
    <property type="term" value="F:aldehyde dehydrogenase (NAD+) activity"/>
    <property type="evidence" value="ECO:0007669"/>
    <property type="project" value="TreeGrafter"/>
</dbReference>
<evidence type="ECO:0000259" key="6">
    <source>
        <dbReference type="Pfam" id="PF00171"/>
    </source>
</evidence>
<dbReference type="PIRSF" id="PIRSF036492">
    <property type="entry name" value="ALDH"/>
    <property type="match status" value="1"/>
</dbReference>
<dbReference type="FunFam" id="3.40.309.10:FF:000003">
    <property type="entry name" value="Aldehyde dehydrogenase"/>
    <property type="match status" value="1"/>
</dbReference>
<dbReference type="EMBL" id="VITT01000023">
    <property type="protein sequence ID" value="TWB50634.1"/>
    <property type="molecule type" value="Genomic_DNA"/>
</dbReference>
<dbReference type="InterPro" id="IPR012394">
    <property type="entry name" value="Aldehyde_DH_NAD(P)"/>
</dbReference>